<evidence type="ECO:0000313" key="1">
    <source>
        <dbReference type="EMBL" id="AIU69041.1"/>
    </source>
</evidence>
<dbReference type="EMBL" id="CP008887">
    <property type="protein sequence ID" value="AIU69041.1"/>
    <property type="molecule type" value="Genomic_DNA"/>
</dbReference>
<proteinExistence type="predicted"/>
<organism evidence="1 2">
    <name type="scientific">Thermococcus eurythermalis</name>
    <dbReference type="NCBI Taxonomy" id="1505907"/>
    <lineage>
        <taxon>Archaea</taxon>
        <taxon>Methanobacteriati</taxon>
        <taxon>Methanobacteriota</taxon>
        <taxon>Thermococci</taxon>
        <taxon>Thermococcales</taxon>
        <taxon>Thermococcaceae</taxon>
        <taxon>Thermococcus</taxon>
    </lineage>
</organism>
<dbReference type="STRING" id="1505907.TEU_01070"/>
<dbReference type="KEGG" id="teu:TEU_01070"/>
<reference evidence="1 2" key="1">
    <citation type="journal article" date="2015" name="Int. J. Syst. Evol. Microbiol.">
        <title>Thermococcus eurythermalis sp. nov., a conditional piezophilic hyperthermophilic archaeon with a wide temperature range isolated from an oil-immersed chimney in the Guaymas Basin.</title>
        <authorList>
            <person name="Zhao W."/>
            <person name="Zeng X."/>
            <person name="Xiao X."/>
        </authorList>
    </citation>
    <scope>NUCLEOTIDE SEQUENCE [LARGE SCALE GENOMIC DNA]</scope>
    <source>
        <strain evidence="1 2">A501</strain>
    </source>
</reference>
<dbReference type="GeneID" id="25152022"/>
<dbReference type="HOGENOM" id="CLU_656604_0_0_2"/>
<evidence type="ECO:0000313" key="2">
    <source>
        <dbReference type="Proteomes" id="UP000029980"/>
    </source>
</evidence>
<gene>
    <name evidence="1" type="ORF">TEU_01070</name>
</gene>
<dbReference type="Proteomes" id="UP000029980">
    <property type="component" value="Chromosome"/>
</dbReference>
<sequence length="418" mass="47243">MRWKPLLAVLLGLLMVGVTAGSAMAVEINNDSKHLSGIVLVLKGRYYPHSWKGNYTKSSPAQTVARFNMRTHELTAIFMYEQTMEPTRYKVRILKSHLFNGYALLPIGSSQKHNNIHLLEIIVYDNGTIQIFAKDHKGNLIALSGYSRSLIRGLHLSQFPSEDIPDNLWIMSVTPIINGTTKIVKVPTDYSTMATRSTSVSKVIEYQYTAKAAHWNVTFYITFKLYMYGPTSLDNYGKYRVSVSVLDKGVYYNKKHVHHNGVPLSIGNIKPIEIGFIVPNDDNIKDRIISTQFSYHSPSDILSKLAVGWDLLVGGFNPITVVDTFFNIKPDVKLDLRHTDEPPNAIHVKFENVPLWSPEDYVEGLFEVDHSSGVGSGTITTFFAVPLYYKQGKFHYIETIKDKLKITAEHLDSKTARR</sequence>
<dbReference type="OrthoDB" id="87909at2157"/>
<dbReference type="AlphaFoldDB" id="A0A097QRD8"/>
<protein>
    <submittedName>
        <fullName evidence="1">Uncharacterized protein</fullName>
    </submittedName>
</protein>
<name>A0A097QRD8_9EURY</name>
<keyword evidence="2" id="KW-1185">Reference proteome</keyword>
<dbReference type="RefSeq" id="WP_050002025.1">
    <property type="nucleotide sequence ID" value="NZ_CP008887.1"/>
</dbReference>
<accession>A0A097QRD8</accession>